<dbReference type="InterPro" id="IPR045214">
    <property type="entry name" value="Surf1/Surf4"/>
</dbReference>
<evidence type="ECO:0000256" key="6">
    <source>
        <dbReference type="RuleBase" id="RU363076"/>
    </source>
</evidence>
<proteinExistence type="inferred from homology"/>
<evidence type="ECO:0000256" key="2">
    <source>
        <dbReference type="ARBA" id="ARBA00007165"/>
    </source>
</evidence>
<evidence type="ECO:0000313" key="8">
    <source>
        <dbReference type="Proteomes" id="UP000244496"/>
    </source>
</evidence>
<dbReference type="GO" id="GO:0005886">
    <property type="term" value="C:plasma membrane"/>
    <property type="evidence" value="ECO:0007669"/>
    <property type="project" value="UniProtKB-SubCell"/>
</dbReference>
<evidence type="ECO:0000256" key="4">
    <source>
        <dbReference type="ARBA" id="ARBA00022989"/>
    </source>
</evidence>
<dbReference type="OrthoDB" id="6079986at2"/>
<accession>A0A2S0UR20</accession>
<comment type="similarity">
    <text evidence="2 6">Belongs to the SURF1 family.</text>
</comment>
<dbReference type="PROSITE" id="PS50895">
    <property type="entry name" value="SURF1"/>
    <property type="match status" value="1"/>
</dbReference>
<keyword evidence="4 6" id="KW-1133">Transmembrane helix</keyword>
<keyword evidence="8" id="KW-1185">Reference proteome</keyword>
<feature type="transmembrane region" description="Helical" evidence="6">
    <location>
        <begin position="200"/>
        <end position="219"/>
    </location>
</feature>
<comment type="subcellular location">
    <subcellularLocation>
        <location evidence="6">Cell membrane</location>
        <topology evidence="6">Multi-pass membrane protein</topology>
    </subcellularLocation>
    <subcellularLocation>
        <location evidence="1">Membrane</location>
    </subcellularLocation>
</comment>
<gene>
    <name evidence="7" type="ORF">HYN69_06480</name>
</gene>
<dbReference type="PANTHER" id="PTHR23427:SF2">
    <property type="entry name" value="SURFEIT LOCUS PROTEIN 1"/>
    <property type="match status" value="1"/>
</dbReference>
<keyword evidence="5 6" id="KW-0472">Membrane</keyword>
<dbReference type="EMBL" id="CP028918">
    <property type="protein sequence ID" value="AWB50255.1"/>
    <property type="molecule type" value="Genomic_DNA"/>
</dbReference>
<evidence type="ECO:0000256" key="1">
    <source>
        <dbReference type="ARBA" id="ARBA00004370"/>
    </source>
</evidence>
<protein>
    <recommendedName>
        <fullName evidence="6">SURF1-like protein</fullName>
    </recommendedName>
</protein>
<dbReference type="KEGG" id="geh:HYN69_06480"/>
<dbReference type="CDD" id="cd06662">
    <property type="entry name" value="SURF1"/>
    <property type="match status" value="1"/>
</dbReference>
<evidence type="ECO:0000313" key="7">
    <source>
        <dbReference type="EMBL" id="AWB50255.1"/>
    </source>
</evidence>
<evidence type="ECO:0000256" key="3">
    <source>
        <dbReference type="ARBA" id="ARBA00022692"/>
    </source>
</evidence>
<dbReference type="PANTHER" id="PTHR23427">
    <property type="entry name" value="SURFEIT LOCUS PROTEIN"/>
    <property type="match status" value="1"/>
</dbReference>
<dbReference type="AlphaFoldDB" id="A0A2S0UR20"/>
<organism evidence="7 8">
    <name type="scientific">Paragemmobacter aquarius</name>
    <dbReference type="NCBI Taxonomy" id="2169400"/>
    <lineage>
        <taxon>Bacteria</taxon>
        <taxon>Pseudomonadati</taxon>
        <taxon>Pseudomonadota</taxon>
        <taxon>Alphaproteobacteria</taxon>
        <taxon>Rhodobacterales</taxon>
        <taxon>Paracoccaceae</taxon>
        <taxon>Paragemmobacter</taxon>
    </lineage>
</organism>
<dbReference type="InterPro" id="IPR002994">
    <property type="entry name" value="Surf1/Shy1"/>
</dbReference>
<sequence length="226" mass="24661">MLRRMIVPLLFGLAGAAVLIGLGVWQMQRLSWKEAVLADIDARIVAAPVGLPEAVDRVRDSYLPVRVKGRFTGEHVDVLVSRKQIGAGVRVVEVFETGAAGGVRRVLVDRGFVTDDLRDAPRVSGEAEVVGNLHWPDEVDGYTPPPDPKTGLWFARDADAIAASLRTEPVFIIAAAPTGGAIEPMAVDTSTIPNDHLQYAITWFSLAAVWLGMTVYLLWRIRQRTV</sequence>
<dbReference type="Pfam" id="PF02104">
    <property type="entry name" value="SURF1"/>
    <property type="match status" value="1"/>
</dbReference>
<reference evidence="7 8" key="1">
    <citation type="submission" date="2018-04" db="EMBL/GenBank/DDBJ databases">
        <title>Genome sequencing of Gemmobacter.</title>
        <authorList>
            <person name="Yi H."/>
            <person name="Baek M.-G."/>
        </authorList>
    </citation>
    <scope>NUCLEOTIDE SEQUENCE [LARGE SCALE GENOMIC DNA]</scope>
    <source>
        <strain evidence="7 8">HYN0069</strain>
    </source>
</reference>
<comment type="caution">
    <text evidence="6">Lacks conserved residue(s) required for the propagation of feature annotation.</text>
</comment>
<keyword evidence="6" id="KW-1003">Cell membrane</keyword>
<evidence type="ECO:0000256" key="5">
    <source>
        <dbReference type="ARBA" id="ARBA00023136"/>
    </source>
</evidence>
<dbReference type="Proteomes" id="UP000244496">
    <property type="component" value="Chromosome"/>
</dbReference>
<dbReference type="RefSeq" id="WP_108437065.1">
    <property type="nucleotide sequence ID" value="NZ_CP028918.1"/>
</dbReference>
<name>A0A2S0UR20_9RHOB</name>
<keyword evidence="3 6" id="KW-0812">Transmembrane</keyword>